<dbReference type="RefSeq" id="WP_006441082.1">
    <property type="nucleotide sequence ID" value="NZ_DS995362.1"/>
</dbReference>
<evidence type="ECO:0008006" key="4">
    <source>
        <dbReference type="Google" id="ProtNLM"/>
    </source>
</evidence>
<proteinExistence type="predicted"/>
<keyword evidence="1" id="KW-0812">Transmembrane</keyword>
<dbReference type="HOGENOM" id="CLU_108840_0_0_9"/>
<feature type="transmembrane region" description="Helical" evidence="1">
    <location>
        <begin position="52"/>
        <end position="70"/>
    </location>
</feature>
<keyword evidence="1" id="KW-0472">Membrane</keyword>
<evidence type="ECO:0000313" key="3">
    <source>
        <dbReference type="Proteomes" id="UP000003178"/>
    </source>
</evidence>
<reference evidence="2 3" key="1">
    <citation type="submission" date="2008-09" db="EMBL/GenBank/DDBJ databases">
        <authorList>
            <person name="Fulton L."/>
            <person name="Clifton S."/>
            <person name="Fulton B."/>
            <person name="Xu J."/>
            <person name="Minx P."/>
            <person name="Pepin K.H."/>
            <person name="Johnson M."/>
            <person name="Thiruvilangam P."/>
            <person name="Bhonagiri V."/>
            <person name="Nash W.E."/>
            <person name="Mardis E.R."/>
            <person name="Wilson R.K."/>
        </authorList>
    </citation>
    <scope>NUCLEOTIDE SEQUENCE [LARGE SCALE GENOMIC DNA]</scope>
    <source>
        <strain evidence="2 3">DSM 13275</strain>
    </source>
</reference>
<feature type="transmembrane region" description="Helical" evidence="1">
    <location>
        <begin position="82"/>
        <end position="107"/>
    </location>
</feature>
<accession>B6G281</accession>
<dbReference type="STRING" id="500633.CLOHIR_02243"/>
<evidence type="ECO:0000313" key="2">
    <source>
        <dbReference type="EMBL" id="EEA84119.1"/>
    </source>
</evidence>
<dbReference type="Proteomes" id="UP000003178">
    <property type="component" value="Unassembled WGS sequence"/>
</dbReference>
<reference evidence="2 3" key="2">
    <citation type="submission" date="2008-10" db="EMBL/GenBank/DDBJ databases">
        <title>Draft genome sequence of Clostridium hiranonis (DSM 13275).</title>
        <authorList>
            <person name="Sudarsanam P."/>
            <person name="Ley R."/>
            <person name="Guruge J."/>
            <person name="Turnbaugh P.J."/>
            <person name="Mahowald M."/>
            <person name="Liep D."/>
            <person name="Gordon J."/>
        </authorList>
    </citation>
    <scope>NUCLEOTIDE SEQUENCE [LARGE SCALE GENOMIC DNA]</scope>
    <source>
        <strain evidence="2 3">DSM 13275</strain>
    </source>
</reference>
<protein>
    <recommendedName>
        <fullName evidence="4">DUF4318 domain-containing protein</fullName>
    </recommendedName>
</protein>
<comment type="caution">
    <text evidence="2">The sequence shown here is derived from an EMBL/GenBank/DDBJ whole genome shotgun (WGS) entry which is preliminary data.</text>
</comment>
<keyword evidence="1" id="KW-1133">Transmembrane helix</keyword>
<gene>
    <name evidence="2" type="ORF">CLOHIR_02243</name>
</gene>
<organism evidence="2 3">
    <name type="scientific">Peptacetobacter hiranonis (strain DSM 13275 / JCM 10541 / KCTC 15199 / TO-931)</name>
    <name type="common">Clostridium hiranonis</name>
    <dbReference type="NCBI Taxonomy" id="500633"/>
    <lineage>
        <taxon>Bacteria</taxon>
        <taxon>Bacillati</taxon>
        <taxon>Bacillota</taxon>
        <taxon>Clostridia</taxon>
        <taxon>Peptostreptococcales</taxon>
        <taxon>Peptostreptococcaceae</taxon>
        <taxon>Peptacetobacter</taxon>
    </lineage>
</organism>
<dbReference type="AlphaFoldDB" id="B6G281"/>
<evidence type="ECO:0000256" key="1">
    <source>
        <dbReference type="SAM" id="Phobius"/>
    </source>
</evidence>
<sequence length="221" mass="25228">MTSSINLIKQNYKEYFKNSIIQGSFLGFAIFSVYMVSVFLTHNENTLASQNLAPIILISSIVLGFLTIFFRELNQDLRSTYHVLNGITGVYWIMMLCVIISAVSALIPFIFKLFINSAVLTILAIWLLEYLYLKNISNSLNSSISAKKNKTLYIEVDRRIETIEEFFEEINKYCSQFENVEYVSMDLPALIRIDGVLYEADIVEYYSVVGTPITAISIKTV</sequence>
<feature type="transmembrane region" description="Helical" evidence="1">
    <location>
        <begin position="113"/>
        <end position="133"/>
    </location>
</feature>
<feature type="transmembrane region" description="Helical" evidence="1">
    <location>
        <begin position="20"/>
        <end position="40"/>
    </location>
</feature>
<keyword evidence="3" id="KW-1185">Reference proteome</keyword>
<dbReference type="EMBL" id="ABWP01000089">
    <property type="protein sequence ID" value="EEA84119.1"/>
    <property type="molecule type" value="Genomic_DNA"/>
</dbReference>
<name>B6G281_PEPHT</name>